<accession>A0A6M3BJ11</accession>
<dbReference type="EMBL" id="MN807295">
    <property type="protein sequence ID" value="QHS01505.1"/>
    <property type="molecule type" value="Genomic_DNA"/>
</dbReference>
<evidence type="ECO:0000313" key="2">
    <source>
        <dbReference type="Proteomes" id="UP000509180"/>
    </source>
</evidence>
<organism evidence="1 2">
    <name type="scientific">Acinetobacter phage vB_AbaP_APK116</name>
    <dbReference type="NCBI Taxonomy" id="2686438"/>
    <lineage>
        <taxon>Viruses</taxon>
        <taxon>Duplodnaviria</taxon>
        <taxon>Heunggongvirae</taxon>
        <taxon>Uroviricota</taxon>
        <taxon>Caudoviricetes</taxon>
        <taxon>Autographivirales</taxon>
        <taxon>Autoscriptoviridae</taxon>
        <taxon>Beijerinckvirinae</taxon>
        <taxon>Friunavirus</taxon>
        <taxon>Friunavirus APK116</taxon>
    </lineage>
</organism>
<keyword evidence="2" id="KW-1185">Reference proteome</keyword>
<sequence length="247" mass="28088">MNRFKVGDLVRCCNSFGCETISNGSVYKVTIVRDNTIGLDNGLSTFYNANRFVLFKAGKQEVKEMKQEQRVIATRLKGSSDLVIGQMYIGNWLQFADIVQIGDQNYVASYFSLEVPLTPEKVFEAIRAGETLELFNQIQQDWQRIENPRCLSYGGIESGIFRIAKQYIDFFGHKVPAPIKDGRKHTGDFYGVSFSKNTVYRCGCGKQQAIQNMEVGNAFYWANEQDADIVRKLIRQPFTNKTEVPNV</sequence>
<evidence type="ECO:0000313" key="1">
    <source>
        <dbReference type="EMBL" id="QHS01505.1"/>
    </source>
</evidence>
<name>A0A6M3BJ11_9CAUD</name>
<gene>
    <name evidence="1" type="ORF">APK116_18</name>
</gene>
<reference evidence="1 2" key="1">
    <citation type="submission" date="2019-12" db="EMBL/GenBank/DDBJ databases">
        <authorList>
            <person name="Popova A.V."/>
            <person name="Shneider M.M."/>
            <person name="Mikhailova Y.V."/>
            <person name="Shagin D.A."/>
        </authorList>
    </citation>
    <scope>NUCLEOTIDE SEQUENCE [LARGE SCALE GENOMIC DNA]</scope>
</reference>
<proteinExistence type="predicted"/>
<protein>
    <submittedName>
        <fullName evidence="1">Uncharacterized protein</fullName>
    </submittedName>
</protein>
<dbReference type="Proteomes" id="UP000509180">
    <property type="component" value="Segment"/>
</dbReference>